<sequence>MAFSTFILSNCVIIILLFNKITMPAHTILPQVEERPRAVERRMGTREEELLSTLKDLMPTIYQKDTLESIIGLLLDGQGNAVPHHCETKSESAISRFLNHYNWCGMHCRFPP</sequence>
<dbReference type="Proteomes" id="UP000001203">
    <property type="component" value="Chromosome circular"/>
</dbReference>
<dbReference type="STRING" id="43989.cce_1439"/>
<dbReference type="KEGG" id="cyt:cce_1439"/>
<accession>B1WWR5</accession>
<gene>
    <name evidence="1" type="ordered locus">cce_1439</name>
</gene>
<keyword evidence="2" id="KW-1185">Reference proteome</keyword>
<name>B1WWR5_CROS5</name>
<dbReference type="HOGENOM" id="CLU_2141747_0_0_3"/>
<proteinExistence type="predicted"/>
<dbReference type="eggNOG" id="COG3385">
    <property type="taxonomic scope" value="Bacteria"/>
</dbReference>
<dbReference type="EMBL" id="CP000806">
    <property type="protein sequence ID" value="ACB50789.1"/>
    <property type="molecule type" value="Genomic_DNA"/>
</dbReference>
<protein>
    <submittedName>
        <fullName evidence="1">Uncharacterized protein</fullName>
    </submittedName>
</protein>
<reference evidence="1 2" key="1">
    <citation type="journal article" date="2008" name="Proc. Natl. Acad. Sci. U.S.A.">
        <title>The genome of Cyanothece 51142, a unicellular diazotrophic cyanobacterium important in the marine nitrogen cycle.</title>
        <authorList>
            <person name="Welsh E.A."/>
            <person name="Liberton M."/>
            <person name="Stoeckel J."/>
            <person name="Loh T."/>
            <person name="Elvitigala T."/>
            <person name="Wang C."/>
            <person name="Wollam A."/>
            <person name="Fulton R.S."/>
            <person name="Clifton S.W."/>
            <person name="Jacobs J.M."/>
            <person name="Aurora R."/>
            <person name="Ghosh B.K."/>
            <person name="Sherman L.A."/>
            <person name="Smith R.D."/>
            <person name="Wilson R.K."/>
            <person name="Pakrasi H.B."/>
        </authorList>
    </citation>
    <scope>NUCLEOTIDE SEQUENCE [LARGE SCALE GENOMIC DNA]</scope>
    <source>
        <strain evidence="2">ATCC 51142 / BH68</strain>
    </source>
</reference>
<evidence type="ECO:0000313" key="2">
    <source>
        <dbReference type="Proteomes" id="UP000001203"/>
    </source>
</evidence>
<organism evidence="1 2">
    <name type="scientific">Crocosphaera subtropica (strain ATCC 51142 / BH68)</name>
    <name type="common">Cyanothece sp. (strain ATCC 51142)</name>
    <dbReference type="NCBI Taxonomy" id="43989"/>
    <lineage>
        <taxon>Bacteria</taxon>
        <taxon>Bacillati</taxon>
        <taxon>Cyanobacteriota</taxon>
        <taxon>Cyanophyceae</taxon>
        <taxon>Oscillatoriophycideae</taxon>
        <taxon>Chroococcales</taxon>
        <taxon>Aphanothecaceae</taxon>
        <taxon>Crocosphaera</taxon>
        <taxon>Crocosphaera subtropica</taxon>
    </lineage>
</organism>
<dbReference type="AlphaFoldDB" id="B1WWR5"/>
<evidence type="ECO:0000313" key="1">
    <source>
        <dbReference type="EMBL" id="ACB50789.1"/>
    </source>
</evidence>